<organism evidence="1 2">
    <name type="scientific">Anabaena subtropica FACHB-260</name>
    <dbReference type="NCBI Taxonomy" id="2692884"/>
    <lineage>
        <taxon>Bacteria</taxon>
        <taxon>Bacillati</taxon>
        <taxon>Cyanobacteriota</taxon>
        <taxon>Cyanophyceae</taxon>
        <taxon>Nostocales</taxon>
        <taxon>Nostocaceae</taxon>
        <taxon>Anabaena</taxon>
    </lineage>
</organism>
<keyword evidence="2" id="KW-1185">Reference proteome</keyword>
<accession>A0ABR8CTY6</accession>
<comment type="caution">
    <text evidence="1">The sequence shown here is derived from an EMBL/GenBank/DDBJ whole genome shotgun (WGS) entry which is preliminary data.</text>
</comment>
<dbReference type="EMBL" id="JACJRF010000050">
    <property type="protein sequence ID" value="MBD2346652.1"/>
    <property type="molecule type" value="Genomic_DNA"/>
</dbReference>
<gene>
    <name evidence="1" type="ORF">H6G18_21245</name>
</gene>
<evidence type="ECO:0000313" key="2">
    <source>
        <dbReference type="Proteomes" id="UP000607281"/>
    </source>
</evidence>
<evidence type="ECO:0000313" key="1">
    <source>
        <dbReference type="EMBL" id="MBD2346652.1"/>
    </source>
</evidence>
<protein>
    <submittedName>
        <fullName evidence="1">Uncharacterized protein</fullName>
    </submittedName>
</protein>
<name>A0ABR8CTY6_9NOST</name>
<dbReference type="Proteomes" id="UP000607281">
    <property type="component" value="Unassembled WGS sequence"/>
</dbReference>
<reference evidence="1 2" key="1">
    <citation type="journal article" date="2020" name="ISME J.">
        <title>Comparative genomics reveals insights into cyanobacterial evolution and habitat adaptation.</title>
        <authorList>
            <person name="Chen M.Y."/>
            <person name="Teng W.K."/>
            <person name="Zhao L."/>
            <person name="Hu C.X."/>
            <person name="Zhou Y.K."/>
            <person name="Han B.P."/>
            <person name="Song L.R."/>
            <person name="Shu W.S."/>
        </authorList>
    </citation>
    <scope>NUCLEOTIDE SEQUENCE [LARGE SCALE GENOMIC DNA]</scope>
    <source>
        <strain evidence="1 2">FACHB-260</strain>
    </source>
</reference>
<sequence>MRRKPHAFTHGLAPLGVKEIKQLGGEAIAVVADVSEFDVPRLHTKYQKTKVLVETVR</sequence>
<proteinExistence type="predicted"/>